<dbReference type="RefSeq" id="XP_007409169.1">
    <property type="nucleotide sequence ID" value="XM_007409107.1"/>
</dbReference>
<dbReference type="InParanoid" id="F4RIG5"/>
<evidence type="ECO:0000313" key="2">
    <source>
        <dbReference type="EMBL" id="EGG07837.1"/>
    </source>
</evidence>
<organism evidence="3">
    <name type="scientific">Melampsora larici-populina (strain 98AG31 / pathotype 3-4-7)</name>
    <name type="common">Poplar leaf rust fungus</name>
    <dbReference type="NCBI Taxonomy" id="747676"/>
    <lineage>
        <taxon>Eukaryota</taxon>
        <taxon>Fungi</taxon>
        <taxon>Dikarya</taxon>
        <taxon>Basidiomycota</taxon>
        <taxon>Pucciniomycotina</taxon>
        <taxon>Pucciniomycetes</taxon>
        <taxon>Pucciniales</taxon>
        <taxon>Melampsoraceae</taxon>
        <taxon>Melampsora</taxon>
    </lineage>
</organism>
<dbReference type="STRING" id="747676.F4RIG5"/>
<dbReference type="PANTHER" id="PTHR46128:SF211">
    <property type="entry name" value="PENTACOTRIPEPTIDE-REPEAT REGION OF PRORP DOMAIN-CONTAINING PROTEIN"/>
    <property type="match status" value="1"/>
</dbReference>
<dbReference type="EMBL" id="GL883103">
    <property type="protein sequence ID" value="EGG07837.1"/>
    <property type="molecule type" value="Genomic_DNA"/>
</dbReference>
<dbReference type="Proteomes" id="UP000001072">
    <property type="component" value="Unassembled WGS sequence"/>
</dbReference>
<protein>
    <recommendedName>
        <fullName evidence="4">Pentacotripeptide-repeat region of PRORP domain-containing protein</fullName>
    </recommendedName>
</protein>
<gene>
    <name evidence="2" type="ORF">MELLADRAFT_105513</name>
</gene>
<dbReference type="KEGG" id="mlr:MELLADRAFT_105513"/>
<evidence type="ECO:0000313" key="3">
    <source>
        <dbReference type="Proteomes" id="UP000001072"/>
    </source>
</evidence>
<dbReference type="GeneID" id="18922635"/>
<keyword evidence="3" id="KW-1185">Reference proteome</keyword>
<accession>F4RIG5</accession>
<dbReference type="Gene3D" id="1.25.40.10">
    <property type="entry name" value="Tetratricopeptide repeat domain"/>
    <property type="match status" value="1"/>
</dbReference>
<dbReference type="InterPro" id="IPR011990">
    <property type="entry name" value="TPR-like_helical_dom_sf"/>
</dbReference>
<name>F4RIG5_MELLP</name>
<dbReference type="InterPro" id="IPR050872">
    <property type="entry name" value="PPR_P_subfamily"/>
</dbReference>
<evidence type="ECO:0000256" key="1">
    <source>
        <dbReference type="ARBA" id="ARBA00007626"/>
    </source>
</evidence>
<dbReference type="OrthoDB" id="185373at2759"/>
<reference evidence="3" key="1">
    <citation type="journal article" date="2011" name="Proc. Natl. Acad. Sci. U.S.A.">
        <title>Obligate biotrophy features unraveled by the genomic analysis of rust fungi.</title>
        <authorList>
            <person name="Duplessis S."/>
            <person name="Cuomo C.A."/>
            <person name="Lin Y.-C."/>
            <person name="Aerts A."/>
            <person name="Tisserant E."/>
            <person name="Veneault-Fourrey C."/>
            <person name="Joly D.L."/>
            <person name="Hacquard S."/>
            <person name="Amselem J."/>
            <person name="Cantarel B.L."/>
            <person name="Chiu R."/>
            <person name="Coutinho P.M."/>
            <person name="Feau N."/>
            <person name="Field M."/>
            <person name="Frey P."/>
            <person name="Gelhaye E."/>
            <person name="Goldberg J."/>
            <person name="Grabherr M.G."/>
            <person name="Kodira C.D."/>
            <person name="Kohler A."/>
            <person name="Kuees U."/>
            <person name="Lindquist E.A."/>
            <person name="Lucas S.M."/>
            <person name="Mago R."/>
            <person name="Mauceli E."/>
            <person name="Morin E."/>
            <person name="Murat C."/>
            <person name="Pangilinan J.L."/>
            <person name="Park R."/>
            <person name="Pearson M."/>
            <person name="Quesneville H."/>
            <person name="Rouhier N."/>
            <person name="Sakthikumar S."/>
            <person name="Salamov A.A."/>
            <person name="Schmutz J."/>
            <person name="Selles B."/>
            <person name="Shapiro H."/>
            <person name="Tanguay P."/>
            <person name="Tuskan G.A."/>
            <person name="Henrissat B."/>
            <person name="Van de Peer Y."/>
            <person name="Rouze P."/>
            <person name="Ellis J.G."/>
            <person name="Dodds P.N."/>
            <person name="Schein J.E."/>
            <person name="Zhong S."/>
            <person name="Hamelin R.C."/>
            <person name="Grigoriev I.V."/>
            <person name="Szabo L.J."/>
            <person name="Martin F."/>
        </authorList>
    </citation>
    <scope>NUCLEOTIDE SEQUENCE [LARGE SCALE GENOMIC DNA]</scope>
    <source>
        <strain evidence="3">98AG31 / pathotype 3-4-7</strain>
    </source>
</reference>
<comment type="similarity">
    <text evidence="1">Belongs to the PPR family. P subfamily.</text>
</comment>
<dbReference type="eggNOG" id="KOG4197">
    <property type="taxonomic scope" value="Eukaryota"/>
</dbReference>
<dbReference type="HOGENOM" id="CLU_987227_0_0_1"/>
<dbReference type="PANTHER" id="PTHR46128">
    <property type="entry name" value="MITOCHONDRIAL GROUP I INTRON SPLICING FACTOR CCM1"/>
    <property type="match status" value="1"/>
</dbReference>
<dbReference type="VEuPathDB" id="FungiDB:MELLADRAFT_105513"/>
<sequence>MIRFMRRTFRGEKDGEEGLLRIFGVGFGKLLGALDLVEEVIKFVRQSCGGMLLYLWASILQGLVWQQDYELTKRFYDQTRKEDAIKPDLNVSCLMISTSLDSNGVLATLKRFEELSVQPDVVSFTILLNVLIKLCCGRNGAKKLSEMMEKLGVKAKFITHGSIVHHLCMSGEVEELEIAAGLVDEIDQKGIATTAITYTALIQGYLRAYVNEHRTSSTQPTPKKHPINEVVQHALQDAFLSTNQIAEAMEFLKDSSYKKEQGSCIQCSEAIKQRQRSSSLKL</sequence>
<dbReference type="AlphaFoldDB" id="F4RIG5"/>
<proteinExistence type="inferred from homology"/>
<evidence type="ECO:0008006" key="4">
    <source>
        <dbReference type="Google" id="ProtNLM"/>
    </source>
</evidence>